<dbReference type="InterPro" id="IPR001567">
    <property type="entry name" value="Pept_M3A_M3B_dom"/>
</dbReference>
<protein>
    <submittedName>
        <fullName evidence="12">Thimet oligopeptidase</fullName>
        <ecNumber evidence="12">3.4.24.15</ecNumber>
    </submittedName>
</protein>
<dbReference type="GO" id="GO:0005737">
    <property type="term" value="C:cytoplasm"/>
    <property type="evidence" value="ECO:0007669"/>
    <property type="project" value="UniProtKB-SubCell"/>
</dbReference>
<evidence type="ECO:0000256" key="3">
    <source>
        <dbReference type="ARBA" id="ARBA00022490"/>
    </source>
</evidence>
<dbReference type="InterPro" id="IPR024079">
    <property type="entry name" value="MetalloPept_cat_dom_sf"/>
</dbReference>
<keyword evidence="7 9" id="KW-0862">Zinc</keyword>
<dbReference type="GO" id="GO:0046872">
    <property type="term" value="F:metal ion binding"/>
    <property type="evidence" value="ECO:0007669"/>
    <property type="project" value="UniProtKB-UniRule"/>
</dbReference>
<dbReference type="Proteomes" id="UP000236161">
    <property type="component" value="Unassembled WGS sequence"/>
</dbReference>
<keyword evidence="6 9" id="KW-0378">Hydrolase</keyword>
<evidence type="ECO:0000313" key="12">
    <source>
        <dbReference type="EMBL" id="PKA49920.1"/>
    </source>
</evidence>
<organism evidence="12 13">
    <name type="scientific">Apostasia shenzhenica</name>
    <dbReference type="NCBI Taxonomy" id="1088818"/>
    <lineage>
        <taxon>Eukaryota</taxon>
        <taxon>Viridiplantae</taxon>
        <taxon>Streptophyta</taxon>
        <taxon>Embryophyta</taxon>
        <taxon>Tracheophyta</taxon>
        <taxon>Spermatophyta</taxon>
        <taxon>Magnoliopsida</taxon>
        <taxon>Liliopsida</taxon>
        <taxon>Asparagales</taxon>
        <taxon>Orchidaceae</taxon>
        <taxon>Apostasioideae</taxon>
        <taxon>Apostasia</taxon>
    </lineage>
</organism>
<keyword evidence="8 9" id="KW-0482">Metalloprotease</keyword>
<dbReference type="InterPro" id="IPR024080">
    <property type="entry name" value="Neurolysin/TOP_N"/>
</dbReference>
<gene>
    <name evidence="12" type="ORF">AXF42_Ash019236</name>
</gene>
<dbReference type="Gene3D" id="3.40.390.10">
    <property type="entry name" value="Collagenase (Catalytic Domain)"/>
    <property type="match status" value="1"/>
</dbReference>
<dbReference type="SUPFAM" id="SSF55486">
    <property type="entry name" value="Metalloproteases ('zincins'), catalytic domain"/>
    <property type="match status" value="1"/>
</dbReference>
<evidence type="ECO:0000256" key="9">
    <source>
        <dbReference type="RuleBase" id="RU003435"/>
    </source>
</evidence>
<keyword evidence="10" id="KW-0472">Membrane</keyword>
<evidence type="ECO:0000256" key="10">
    <source>
        <dbReference type="SAM" id="Phobius"/>
    </source>
</evidence>
<evidence type="ECO:0000256" key="5">
    <source>
        <dbReference type="ARBA" id="ARBA00022723"/>
    </source>
</evidence>
<name>A0A2I0A302_9ASPA</name>
<dbReference type="InterPro" id="IPR045090">
    <property type="entry name" value="Pept_M3A_M3B"/>
</dbReference>
<evidence type="ECO:0000256" key="6">
    <source>
        <dbReference type="ARBA" id="ARBA00022801"/>
    </source>
</evidence>
<dbReference type="GO" id="GO:0004222">
    <property type="term" value="F:metalloendopeptidase activity"/>
    <property type="evidence" value="ECO:0007669"/>
    <property type="project" value="InterPro"/>
</dbReference>
<evidence type="ECO:0000256" key="1">
    <source>
        <dbReference type="ARBA" id="ARBA00004496"/>
    </source>
</evidence>
<dbReference type="InterPro" id="IPR024077">
    <property type="entry name" value="Neurolysin/TOP_dom2"/>
</dbReference>
<dbReference type="EMBL" id="KZ452036">
    <property type="protein sequence ID" value="PKA49920.1"/>
    <property type="molecule type" value="Genomic_DNA"/>
</dbReference>
<dbReference type="Pfam" id="PF01432">
    <property type="entry name" value="Peptidase_M3"/>
    <property type="match status" value="1"/>
</dbReference>
<dbReference type="EC" id="3.4.24.15" evidence="12"/>
<keyword evidence="4 9" id="KW-0645">Protease</keyword>
<dbReference type="FunFam" id="1.20.1050.40:FF:000001">
    <property type="entry name" value="Thimet oligopeptidase 1"/>
    <property type="match status" value="1"/>
</dbReference>
<dbReference type="PANTHER" id="PTHR11804">
    <property type="entry name" value="PROTEASE M3 THIMET OLIGOPEPTIDASE-RELATED"/>
    <property type="match status" value="1"/>
</dbReference>
<feature type="domain" description="Peptidase M3A/M3B catalytic" evidence="11">
    <location>
        <begin position="250"/>
        <end position="690"/>
    </location>
</feature>
<feature type="transmembrane region" description="Helical" evidence="10">
    <location>
        <begin position="12"/>
        <end position="32"/>
    </location>
</feature>
<dbReference type="GO" id="GO:0006508">
    <property type="term" value="P:proteolysis"/>
    <property type="evidence" value="ECO:0007669"/>
    <property type="project" value="UniProtKB-KW"/>
</dbReference>
<accession>A0A2I0A302</accession>
<proteinExistence type="inferred from homology"/>
<evidence type="ECO:0000256" key="2">
    <source>
        <dbReference type="ARBA" id="ARBA00006040"/>
    </source>
</evidence>
<dbReference type="OrthoDB" id="534666at2759"/>
<dbReference type="GO" id="GO:0006518">
    <property type="term" value="P:peptide metabolic process"/>
    <property type="evidence" value="ECO:0007669"/>
    <property type="project" value="TreeGrafter"/>
</dbReference>
<evidence type="ECO:0000313" key="13">
    <source>
        <dbReference type="Proteomes" id="UP000236161"/>
    </source>
</evidence>
<evidence type="ECO:0000256" key="7">
    <source>
        <dbReference type="ARBA" id="ARBA00022833"/>
    </source>
</evidence>
<dbReference type="PANTHER" id="PTHR11804:SF82">
    <property type="entry name" value="THIMET OLIGOPEPTIDASE-RELATED"/>
    <property type="match status" value="1"/>
</dbReference>
<keyword evidence="5 9" id="KW-0479">Metal-binding</keyword>
<keyword evidence="10" id="KW-0812">Transmembrane</keyword>
<comment type="subcellular location">
    <subcellularLocation>
        <location evidence="1">Cytoplasm</location>
    </subcellularLocation>
</comment>
<comment type="similarity">
    <text evidence="2 9">Belongs to the peptidase M3 family.</text>
</comment>
<reference evidence="12 13" key="1">
    <citation type="journal article" date="2017" name="Nature">
        <title>The Apostasia genome and the evolution of orchids.</title>
        <authorList>
            <person name="Zhang G.Q."/>
            <person name="Liu K.W."/>
            <person name="Li Z."/>
            <person name="Lohaus R."/>
            <person name="Hsiao Y.Y."/>
            <person name="Niu S.C."/>
            <person name="Wang J.Y."/>
            <person name="Lin Y.C."/>
            <person name="Xu Q."/>
            <person name="Chen L.J."/>
            <person name="Yoshida K."/>
            <person name="Fujiwara S."/>
            <person name="Wang Z.W."/>
            <person name="Zhang Y.Q."/>
            <person name="Mitsuda N."/>
            <person name="Wang M."/>
            <person name="Liu G.H."/>
            <person name="Pecoraro L."/>
            <person name="Huang H.X."/>
            <person name="Xiao X.J."/>
            <person name="Lin M."/>
            <person name="Wu X.Y."/>
            <person name="Wu W.L."/>
            <person name="Chen Y.Y."/>
            <person name="Chang S.B."/>
            <person name="Sakamoto S."/>
            <person name="Ohme-Takagi M."/>
            <person name="Yagi M."/>
            <person name="Zeng S.J."/>
            <person name="Shen C.Y."/>
            <person name="Yeh C.M."/>
            <person name="Luo Y.B."/>
            <person name="Tsai W.C."/>
            <person name="Van de Peer Y."/>
            <person name="Liu Z.J."/>
        </authorList>
    </citation>
    <scope>NUCLEOTIDE SEQUENCE [LARGE SCALE GENOMIC DNA]</scope>
    <source>
        <strain evidence="13">cv. Shenzhen</strain>
        <tissue evidence="12">Stem</tissue>
    </source>
</reference>
<evidence type="ECO:0000259" key="11">
    <source>
        <dbReference type="Pfam" id="PF01432"/>
    </source>
</evidence>
<dbReference type="Gene3D" id="1.10.1370.10">
    <property type="entry name" value="Neurolysin, domain 3"/>
    <property type="match status" value="1"/>
</dbReference>
<evidence type="ECO:0000256" key="4">
    <source>
        <dbReference type="ARBA" id="ARBA00022670"/>
    </source>
</evidence>
<evidence type="ECO:0000256" key="8">
    <source>
        <dbReference type="ARBA" id="ARBA00023049"/>
    </source>
</evidence>
<dbReference type="AlphaFoldDB" id="A0A2I0A302"/>
<keyword evidence="10" id="KW-1133">Transmembrane helix</keyword>
<keyword evidence="3" id="KW-0963">Cytoplasm</keyword>
<dbReference type="CDD" id="cd06455">
    <property type="entry name" value="M3A_TOP"/>
    <property type="match status" value="1"/>
</dbReference>
<comment type="cofactor">
    <cofactor evidence="9">
        <name>Zn(2+)</name>
        <dbReference type="ChEBI" id="CHEBI:29105"/>
    </cofactor>
    <text evidence="9">Binds 1 zinc ion.</text>
</comment>
<dbReference type="Gene3D" id="1.20.1050.40">
    <property type="entry name" value="Endopeptidase. Chain P, domain 1"/>
    <property type="match status" value="1"/>
</dbReference>
<sequence>MAKVNKVRRIVAFSGAAALTAVVVNFVISIILDQSKKWKKRDLPGCCVRVNLSASEIQKLTDSIIYKSNEIYDLVASIPLEEAIYANVIAPLVDLEEYQYPLIQCCLFHKMVATSDDVRKASADAERRLDSHFQMCRKREDVYCVIKAFVRRGEWLGPEAKRYVQYLVKDYERNGANLSSSKRKEMESLKFQMEKLSLEYIQNLAKNDNFLSFSEKDLTGMPPQFIKSLDKTESGDLKVFLKSYQVLPILEYCKVGATRKFVATSYGQKCGQENLIILEKLVQLRHKFATLLGYSNYADFVAEPRMAKTSTKVFEFLEEVSNKLSHLAARELSFLRKLKVEEEGDTSFGMEDIPYYIRRAKELLFNLDLSEVREYFPLNLVLSGIFKIFQDLFGLSFVEVKDVEVWHETVLLYSIRDSSSNELLGYVYVDLLSRDGKFGHTCVLSLQNGCSSTKVARKIPVTLLIFNCTKQIDDAPVMMRFTDVIGLFHEFCHVVHHICNRASFSRFSGLGLEADFVEIPAQLLENWCYESISIEMMSGHYEDITKSVTMEMCKLLKKKRDLFSGLKLKQEIFLCLIDQIIHSSDSIDILELWNHLHPKVMVGLPLLDGTKPGSYLPRAAIGYDATCYSQLWSEVYAADIFASKFQDDLLNQHSGLQFRNKILAPGGSRDPYDILSEYLGREPSTRGFIDIKTSNSLPSER</sequence>
<keyword evidence="13" id="KW-1185">Reference proteome</keyword>